<organism evidence="2 3">
    <name type="scientific">Brassica carinata</name>
    <name type="common">Ethiopian mustard</name>
    <name type="synonym">Abyssinian cabbage</name>
    <dbReference type="NCBI Taxonomy" id="52824"/>
    <lineage>
        <taxon>Eukaryota</taxon>
        <taxon>Viridiplantae</taxon>
        <taxon>Streptophyta</taxon>
        <taxon>Embryophyta</taxon>
        <taxon>Tracheophyta</taxon>
        <taxon>Spermatophyta</taxon>
        <taxon>Magnoliopsida</taxon>
        <taxon>eudicotyledons</taxon>
        <taxon>Gunneridae</taxon>
        <taxon>Pentapetalae</taxon>
        <taxon>rosids</taxon>
        <taxon>malvids</taxon>
        <taxon>Brassicales</taxon>
        <taxon>Brassicaceae</taxon>
        <taxon>Brassiceae</taxon>
        <taxon>Brassica</taxon>
    </lineage>
</organism>
<dbReference type="InterPro" id="IPR003871">
    <property type="entry name" value="RFA1B/D_OB_1st"/>
</dbReference>
<dbReference type="PANTHER" id="PTHR23273">
    <property type="entry name" value="REPLICATION FACTOR A 1, RFA1"/>
    <property type="match status" value="1"/>
</dbReference>
<dbReference type="SUPFAM" id="SSF50249">
    <property type="entry name" value="Nucleic acid-binding proteins"/>
    <property type="match status" value="1"/>
</dbReference>
<feature type="domain" description="Replication protein A 70 kDa DNA-binding subunit B/D first OB fold" evidence="1">
    <location>
        <begin position="34"/>
        <end position="117"/>
    </location>
</feature>
<dbReference type="CDD" id="cd04480">
    <property type="entry name" value="RPA1_DBD_A_like"/>
    <property type="match status" value="1"/>
</dbReference>
<dbReference type="EMBL" id="JAAMPC010000003">
    <property type="protein sequence ID" value="KAG2322936.1"/>
    <property type="molecule type" value="Genomic_DNA"/>
</dbReference>
<dbReference type="AlphaFoldDB" id="A0A8X7W3Y6"/>
<dbReference type="OrthoDB" id="1931061at2759"/>
<dbReference type="GO" id="GO:0000724">
    <property type="term" value="P:double-strand break repair via homologous recombination"/>
    <property type="evidence" value="ECO:0007669"/>
    <property type="project" value="TreeGrafter"/>
</dbReference>
<evidence type="ECO:0000259" key="1">
    <source>
        <dbReference type="Pfam" id="PF02721"/>
    </source>
</evidence>
<name>A0A8X7W3Y6_BRACI</name>
<dbReference type="Pfam" id="PF02721">
    <property type="entry name" value="DUF223"/>
    <property type="match status" value="1"/>
</dbReference>
<evidence type="ECO:0000313" key="2">
    <source>
        <dbReference type="EMBL" id="KAG2322936.1"/>
    </source>
</evidence>
<accession>A0A8X7W3Y6</accession>
<dbReference type="GO" id="GO:0007004">
    <property type="term" value="P:telomere maintenance via telomerase"/>
    <property type="evidence" value="ECO:0007669"/>
    <property type="project" value="TreeGrafter"/>
</dbReference>
<dbReference type="InterPro" id="IPR012340">
    <property type="entry name" value="NA-bd_OB-fold"/>
</dbReference>
<evidence type="ECO:0000313" key="3">
    <source>
        <dbReference type="Proteomes" id="UP000886595"/>
    </source>
</evidence>
<dbReference type="PANTHER" id="PTHR23273:SF32">
    <property type="entry name" value="REPLICATION PROTEIN A 70 KDA DNA-BINDING SUBUNIT B-RELATED"/>
    <property type="match status" value="1"/>
</dbReference>
<comment type="caution">
    <text evidence="2">The sequence shown here is derived from an EMBL/GenBank/DDBJ whole genome shotgun (WGS) entry which is preliminary data.</text>
</comment>
<keyword evidence="3" id="KW-1185">Reference proteome</keyword>
<proteinExistence type="predicted"/>
<dbReference type="Gene3D" id="2.40.50.140">
    <property type="entry name" value="Nucleic acid-binding proteins"/>
    <property type="match status" value="1"/>
</dbReference>
<dbReference type="GO" id="GO:0043047">
    <property type="term" value="F:single-stranded telomeric DNA binding"/>
    <property type="evidence" value="ECO:0007669"/>
    <property type="project" value="TreeGrafter"/>
</dbReference>
<sequence>MATKANGKSPVSSTSANNVVFFRDISLGPHETQLRFRLIHFWEAWNPIKKTLIGLEMLLIDEHGTVIQGFILPGRIEKYLYKMKRGSVYKLDNFYRSSNKSVYRVSEHAVTVSFSWNSDLAVLLDNTTPFDENRFQFHSYESFDANRDLKGDLYDVVGHMKLVNGQSLIEPPVLDEVEIAKARHVLVHVQSHRLGSNPEIVEQVNAEVVTKREPLTIGEIFSYMKQESAKVNGNQGVDHEVPVPEALISTIGQRHKFCVKVMEHNLSGKTRSLTVTKILSLATRPATKGLEGNHNTAALEETFETGNNVCEASKSRVDSSEGRKRTCDSAEIEVQEGSKGPIFEDDSASDSAFNLFPGKDGLVPLSGYLSFGDDLQDQTNSAFCPGEPFRFGPFSDKFKKQHHKKPNKQHSGDYLNTRRLETSKVLDAQTFI</sequence>
<dbReference type="GO" id="GO:0051321">
    <property type="term" value="P:meiotic cell cycle"/>
    <property type="evidence" value="ECO:0007669"/>
    <property type="project" value="TreeGrafter"/>
</dbReference>
<protein>
    <recommendedName>
        <fullName evidence="1">Replication protein A 70 kDa DNA-binding subunit B/D first OB fold domain-containing protein</fullName>
    </recommendedName>
</protein>
<gene>
    <name evidence="2" type="ORF">Bca52824_016149</name>
</gene>
<dbReference type="GO" id="GO:0006289">
    <property type="term" value="P:nucleotide-excision repair"/>
    <property type="evidence" value="ECO:0007669"/>
    <property type="project" value="TreeGrafter"/>
</dbReference>
<reference evidence="2 3" key="1">
    <citation type="submission" date="2020-02" db="EMBL/GenBank/DDBJ databases">
        <authorList>
            <person name="Ma Q."/>
            <person name="Huang Y."/>
            <person name="Song X."/>
            <person name="Pei D."/>
        </authorList>
    </citation>
    <scope>NUCLEOTIDE SEQUENCE [LARGE SCALE GENOMIC DNA]</scope>
    <source>
        <strain evidence="2">Sxm20200214</strain>
        <tissue evidence="2">Leaf</tissue>
    </source>
</reference>
<dbReference type="Proteomes" id="UP000886595">
    <property type="component" value="Unassembled WGS sequence"/>
</dbReference>
<dbReference type="GO" id="GO:0003684">
    <property type="term" value="F:damaged DNA binding"/>
    <property type="evidence" value="ECO:0007669"/>
    <property type="project" value="TreeGrafter"/>
</dbReference>
<dbReference type="GO" id="GO:0005662">
    <property type="term" value="C:DNA replication factor A complex"/>
    <property type="evidence" value="ECO:0007669"/>
    <property type="project" value="TreeGrafter"/>
</dbReference>